<organism evidence="1">
    <name type="scientific">Eutreptiella gymnastica</name>
    <dbReference type="NCBI Taxonomy" id="73025"/>
    <lineage>
        <taxon>Eukaryota</taxon>
        <taxon>Discoba</taxon>
        <taxon>Euglenozoa</taxon>
        <taxon>Euglenida</taxon>
        <taxon>Spirocuta</taxon>
        <taxon>Euglenophyceae</taxon>
        <taxon>Eutreptiales</taxon>
        <taxon>Eutreptiaceae</taxon>
        <taxon>Eutreptiella</taxon>
    </lineage>
</organism>
<proteinExistence type="predicted"/>
<evidence type="ECO:0000313" key="1">
    <source>
        <dbReference type="EMBL" id="CAE0819149.1"/>
    </source>
</evidence>
<reference evidence="1" key="1">
    <citation type="submission" date="2021-01" db="EMBL/GenBank/DDBJ databases">
        <authorList>
            <person name="Corre E."/>
            <person name="Pelletier E."/>
            <person name="Niang G."/>
            <person name="Scheremetjew M."/>
            <person name="Finn R."/>
            <person name="Kale V."/>
            <person name="Holt S."/>
            <person name="Cochrane G."/>
            <person name="Meng A."/>
            <person name="Brown T."/>
            <person name="Cohen L."/>
        </authorList>
    </citation>
    <scope>NUCLEOTIDE SEQUENCE</scope>
    <source>
        <strain evidence="1">CCMP1594</strain>
    </source>
</reference>
<gene>
    <name evidence="1" type="ORF">EGYM00163_LOCUS30318</name>
</gene>
<accession>A0A7S4FY96</accession>
<sequence>MALLHHVAHSAQCHGRHLDSLFSPCISLGCVFGVWGPLQDLRHSSQQDCTSTTRGKVYSQNKSGNGTPQSRALMYCFGTNVCLGSFVPFGHVWAHVRDTIISPGCCCALRVPPNAALLGSQSGGMMCIGAALQDDKPATLGTMQPEEMYCTQRHTR</sequence>
<dbReference type="AlphaFoldDB" id="A0A7S4FY96"/>
<dbReference type="EMBL" id="HBJA01086979">
    <property type="protein sequence ID" value="CAE0819149.1"/>
    <property type="molecule type" value="Transcribed_RNA"/>
</dbReference>
<name>A0A7S4FY96_9EUGL</name>
<protein>
    <submittedName>
        <fullName evidence="1">Uncharacterized protein</fullName>
    </submittedName>
</protein>